<dbReference type="InterPro" id="IPR011663">
    <property type="entry name" value="UTRA"/>
</dbReference>
<dbReference type="Gene3D" id="3.40.1410.10">
    <property type="entry name" value="Chorismate lyase-like"/>
    <property type="match status" value="1"/>
</dbReference>
<sequence length="241" mass="28064">MSIDKSSPIPVYYQLKEEIREKISNSFWKVGECINSERELSEEYGVSRMTVRQALGDLVQEGLLVREKGKGTFVCEPKVKQRDMMSFSEVANKLGFKHSTEVIEFKKMKTPIEFSDIIMFEEIYKIVRLRLIDEVIVAVETVYIPTDYCGFINEDLLKGSLYQLLASYGYEIERSESEIQAILIDDYYKKLFRVDGQIPLLKLSSNNITKDNKLLFVEESIYRSDKYTLEVNILTREGKIR</sequence>
<feature type="domain" description="HTH gntR-type" evidence="4">
    <location>
        <begin position="9"/>
        <end position="77"/>
    </location>
</feature>
<comment type="caution">
    <text evidence="5">The sequence shown here is derived from an EMBL/GenBank/DDBJ whole genome shotgun (WGS) entry which is preliminary data.</text>
</comment>
<dbReference type="SUPFAM" id="SSF46785">
    <property type="entry name" value="Winged helix' DNA-binding domain"/>
    <property type="match status" value="1"/>
</dbReference>
<dbReference type="STRING" id="1450648.CLORY_04510"/>
<dbReference type="InterPro" id="IPR050679">
    <property type="entry name" value="Bact_HTH_transcr_reg"/>
</dbReference>
<dbReference type="SMART" id="SM00345">
    <property type="entry name" value="HTH_GNTR"/>
    <property type="match status" value="1"/>
</dbReference>
<dbReference type="SMART" id="SM00866">
    <property type="entry name" value="UTRA"/>
    <property type="match status" value="1"/>
</dbReference>
<dbReference type="PANTHER" id="PTHR44846">
    <property type="entry name" value="MANNOSYL-D-GLYCERATE TRANSPORT/METABOLISM SYSTEM REPRESSOR MNGR-RELATED"/>
    <property type="match status" value="1"/>
</dbReference>
<dbReference type="SUPFAM" id="SSF64288">
    <property type="entry name" value="Chorismate lyase-like"/>
    <property type="match status" value="1"/>
</dbReference>
<dbReference type="InterPro" id="IPR036390">
    <property type="entry name" value="WH_DNA-bd_sf"/>
</dbReference>
<evidence type="ECO:0000313" key="5">
    <source>
        <dbReference type="EMBL" id="OPJ64583.1"/>
    </source>
</evidence>
<keyword evidence="1" id="KW-0805">Transcription regulation</keyword>
<keyword evidence="2" id="KW-0238">DNA-binding</keyword>
<dbReference type="Gene3D" id="1.10.10.10">
    <property type="entry name" value="Winged helix-like DNA-binding domain superfamily/Winged helix DNA-binding domain"/>
    <property type="match status" value="1"/>
</dbReference>
<dbReference type="PRINTS" id="PR00035">
    <property type="entry name" value="HTHGNTR"/>
</dbReference>
<dbReference type="OrthoDB" id="457376at2"/>
<name>A0A1V4IXG3_9CLOT</name>
<dbReference type="InterPro" id="IPR036388">
    <property type="entry name" value="WH-like_DNA-bd_sf"/>
</dbReference>
<dbReference type="GO" id="GO:0003700">
    <property type="term" value="F:DNA-binding transcription factor activity"/>
    <property type="evidence" value="ECO:0007669"/>
    <property type="project" value="InterPro"/>
</dbReference>
<reference evidence="5 6" key="1">
    <citation type="submission" date="2017-03" db="EMBL/GenBank/DDBJ databases">
        <title>Genome sequence of Clostridium oryzae DSM 28571.</title>
        <authorList>
            <person name="Poehlein A."/>
            <person name="Daniel R."/>
        </authorList>
    </citation>
    <scope>NUCLEOTIDE SEQUENCE [LARGE SCALE GENOMIC DNA]</scope>
    <source>
        <strain evidence="5 6">DSM 28571</strain>
    </source>
</reference>
<dbReference type="PANTHER" id="PTHR44846:SF1">
    <property type="entry name" value="MANNOSYL-D-GLYCERATE TRANSPORT_METABOLISM SYSTEM REPRESSOR MNGR-RELATED"/>
    <property type="match status" value="1"/>
</dbReference>
<dbReference type="EMBL" id="MZGV01000003">
    <property type="protein sequence ID" value="OPJ64583.1"/>
    <property type="molecule type" value="Genomic_DNA"/>
</dbReference>
<dbReference type="Pfam" id="PF07702">
    <property type="entry name" value="UTRA"/>
    <property type="match status" value="1"/>
</dbReference>
<dbReference type="Proteomes" id="UP000190080">
    <property type="component" value="Unassembled WGS sequence"/>
</dbReference>
<evidence type="ECO:0000256" key="1">
    <source>
        <dbReference type="ARBA" id="ARBA00023015"/>
    </source>
</evidence>
<dbReference type="PROSITE" id="PS50949">
    <property type="entry name" value="HTH_GNTR"/>
    <property type="match status" value="1"/>
</dbReference>
<keyword evidence="3" id="KW-0804">Transcription</keyword>
<proteinExistence type="predicted"/>
<evidence type="ECO:0000256" key="3">
    <source>
        <dbReference type="ARBA" id="ARBA00023163"/>
    </source>
</evidence>
<dbReference type="AlphaFoldDB" id="A0A1V4IXG3"/>
<organism evidence="5 6">
    <name type="scientific">Clostridium oryzae</name>
    <dbReference type="NCBI Taxonomy" id="1450648"/>
    <lineage>
        <taxon>Bacteria</taxon>
        <taxon>Bacillati</taxon>
        <taxon>Bacillota</taxon>
        <taxon>Clostridia</taxon>
        <taxon>Eubacteriales</taxon>
        <taxon>Clostridiaceae</taxon>
        <taxon>Clostridium</taxon>
    </lineage>
</organism>
<dbReference type="GO" id="GO:0045892">
    <property type="term" value="P:negative regulation of DNA-templated transcription"/>
    <property type="evidence" value="ECO:0007669"/>
    <property type="project" value="TreeGrafter"/>
</dbReference>
<dbReference type="RefSeq" id="WP_079421909.1">
    <property type="nucleotide sequence ID" value="NZ_MZGV01000003.1"/>
</dbReference>
<evidence type="ECO:0000313" key="6">
    <source>
        <dbReference type="Proteomes" id="UP000190080"/>
    </source>
</evidence>
<protein>
    <submittedName>
        <fullName evidence="5">HTH-type transcriptional repressor YvoA</fullName>
    </submittedName>
</protein>
<dbReference type="CDD" id="cd07377">
    <property type="entry name" value="WHTH_GntR"/>
    <property type="match status" value="1"/>
</dbReference>
<dbReference type="Pfam" id="PF00392">
    <property type="entry name" value="GntR"/>
    <property type="match status" value="1"/>
</dbReference>
<dbReference type="InterPro" id="IPR028978">
    <property type="entry name" value="Chorismate_lyase_/UTRA_dom_sf"/>
</dbReference>
<dbReference type="FunFam" id="1.10.10.10:FF:000079">
    <property type="entry name" value="GntR family transcriptional regulator"/>
    <property type="match status" value="1"/>
</dbReference>
<dbReference type="InterPro" id="IPR000524">
    <property type="entry name" value="Tscrpt_reg_HTH_GntR"/>
</dbReference>
<dbReference type="GO" id="GO:0003677">
    <property type="term" value="F:DNA binding"/>
    <property type="evidence" value="ECO:0007669"/>
    <property type="project" value="UniProtKB-KW"/>
</dbReference>
<gene>
    <name evidence="5" type="primary">yvoA_1</name>
    <name evidence="5" type="ORF">CLORY_04510</name>
</gene>
<evidence type="ECO:0000256" key="2">
    <source>
        <dbReference type="ARBA" id="ARBA00023125"/>
    </source>
</evidence>
<accession>A0A1V4IXG3</accession>
<keyword evidence="6" id="KW-1185">Reference proteome</keyword>
<evidence type="ECO:0000259" key="4">
    <source>
        <dbReference type="PROSITE" id="PS50949"/>
    </source>
</evidence>